<comment type="caution">
    <text evidence="1">The sequence shown here is derived from an EMBL/GenBank/DDBJ whole genome shotgun (WGS) entry which is preliminary data.</text>
</comment>
<sequence length="412" mass="44725">MSEAHWFKFSAGAGSHLLRVRGPGTAEQQVQLDGALLEAPPGTLCFTGPAATLLELQDLGNGWWRLLVDGVEAERYEPGKSAGSPQVCWWRFGITGTGTHHVRVTQIGQADQMVWIDGAPLDAPPGTMSFTGPGACLLELTQREAGRFQGVGAFWAGPKGFVREIVDMTRVQAIIPRRVHVRKTDQEPSLVWEFVLPTGHHVLAARLLEKRGQQFYLDGVEIQVPEGCLEFTGPGGILLQLRRFDDEAWHLLAEGEDLGPGLASMEASFSFILPATGQHHALQAFNVGRQGQSVFLDGNELAAPDGCTTFTGPAGTLLELKLQEGRWALFVDNQSIAALSSRSAYMTGPLSLLNNEERAPVSTEALPQGVSYDADNQRLVSLAVGMQMAGTKFRRHTNATCKRSRSWACELA</sequence>
<proteinExistence type="predicted"/>
<evidence type="ECO:0000313" key="1">
    <source>
        <dbReference type="EMBL" id="OLP83841.1"/>
    </source>
</evidence>
<protein>
    <submittedName>
        <fullName evidence="1">Uncharacterized protein</fullName>
    </submittedName>
</protein>
<name>A0A1Q9CLP1_SYMMI</name>
<reference evidence="1 2" key="1">
    <citation type="submission" date="2016-02" db="EMBL/GenBank/DDBJ databases">
        <title>Genome analysis of coral dinoflagellate symbionts highlights evolutionary adaptations to a symbiotic lifestyle.</title>
        <authorList>
            <person name="Aranda M."/>
            <person name="Li Y."/>
            <person name="Liew Y.J."/>
            <person name="Baumgarten S."/>
            <person name="Simakov O."/>
            <person name="Wilson M."/>
            <person name="Piel J."/>
            <person name="Ashoor H."/>
            <person name="Bougouffa S."/>
            <person name="Bajic V.B."/>
            <person name="Ryu T."/>
            <person name="Ravasi T."/>
            <person name="Bayer T."/>
            <person name="Micklem G."/>
            <person name="Kim H."/>
            <person name="Bhak J."/>
            <person name="Lajeunesse T.C."/>
            <person name="Voolstra C.R."/>
        </authorList>
    </citation>
    <scope>NUCLEOTIDE SEQUENCE [LARGE SCALE GENOMIC DNA]</scope>
    <source>
        <strain evidence="1 2">CCMP2467</strain>
    </source>
</reference>
<dbReference type="OMA" id="SWACELA"/>
<organism evidence="1 2">
    <name type="scientific">Symbiodinium microadriaticum</name>
    <name type="common">Dinoflagellate</name>
    <name type="synonym">Zooxanthella microadriatica</name>
    <dbReference type="NCBI Taxonomy" id="2951"/>
    <lineage>
        <taxon>Eukaryota</taxon>
        <taxon>Sar</taxon>
        <taxon>Alveolata</taxon>
        <taxon>Dinophyceae</taxon>
        <taxon>Suessiales</taxon>
        <taxon>Symbiodiniaceae</taxon>
        <taxon>Symbiodinium</taxon>
    </lineage>
</organism>
<evidence type="ECO:0000313" key="2">
    <source>
        <dbReference type="Proteomes" id="UP000186817"/>
    </source>
</evidence>
<dbReference type="AlphaFoldDB" id="A0A1Q9CLP1"/>
<dbReference type="EMBL" id="LSRX01001089">
    <property type="protein sequence ID" value="OLP83841.1"/>
    <property type="molecule type" value="Genomic_DNA"/>
</dbReference>
<accession>A0A1Q9CLP1</accession>
<dbReference type="Proteomes" id="UP000186817">
    <property type="component" value="Unassembled WGS sequence"/>
</dbReference>
<gene>
    <name evidence="1" type="ORF">AK812_SmicGene35360</name>
</gene>
<dbReference type="OrthoDB" id="10259261at2759"/>
<keyword evidence="2" id="KW-1185">Reference proteome</keyword>